<dbReference type="PROSITE" id="PS50835">
    <property type="entry name" value="IG_LIKE"/>
    <property type="match status" value="2"/>
</dbReference>
<feature type="domain" description="Ig-like" evidence="2">
    <location>
        <begin position="682"/>
        <end position="780"/>
    </location>
</feature>
<dbReference type="SUPFAM" id="SSF48726">
    <property type="entry name" value="Immunoglobulin"/>
    <property type="match status" value="2"/>
</dbReference>
<dbReference type="Pfam" id="PF01436">
    <property type="entry name" value="NHL"/>
    <property type="match status" value="3"/>
</dbReference>
<dbReference type="AlphaFoldDB" id="B1ZSI9"/>
<dbReference type="SUPFAM" id="SSF101898">
    <property type="entry name" value="NHL repeat"/>
    <property type="match status" value="2"/>
</dbReference>
<dbReference type="InterPro" id="IPR011042">
    <property type="entry name" value="6-blade_b-propeller_TolB-like"/>
</dbReference>
<dbReference type="Pfam" id="PF13927">
    <property type="entry name" value="Ig_3"/>
    <property type="match status" value="1"/>
</dbReference>
<dbReference type="EMBL" id="CP001032">
    <property type="protein sequence ID" value="ACB73846.1"/>
    <property type="molecule type" value="Genomic_DNA"/>
</dbReference>
<dbReference type="CDD" id="cd14953">
    <property type="entry name" value="NHL_like_1"/>
    <property type="match status" value="1"/>
</dbReference>
<dbReference type="PANTHER" id="PTHR13833">
    <property type="match status" value="1"/>
</dbReference>
<dbReference type="Proteomes" id="UP000007013">
    <property type="component" value="Chromosome"/>
</dbReference>
<dbReference type="Gene3D" id="2.60.40.10">
    <property type="entry name" value="Immunoglobulins"/>
    <property type="match status" value="2"/>
</dbReference>
<keyword evidence="4" id="KW-1185">Reference proteome</keyword>
<protein>
    <submittedName>
        <fullName evidence="3">Immunoglobulin I-set domain protein</fullName>
    </submittedName>
</protein>
<evidence type="ECO:0000313" key="3">
    <source>
        <dbReference type="EMBL" id="ACB73846.1"/>
    </source>
</evidence>
<dbReference type="STRING" id="452637.Oter_0556"/>
<dbReference type="Gene3D" id="2.120.10.30">
    <property type="entry name" value="TolB, C-terminal domain"/>
    <property type="match status" value="6"/>
</dbReference>
<dbReference type="InterPro" id="IPR013783">
    <property type="entry name" value="Ig-like_fold"/>
</dbReference>
<organism evidence="3 4">
    <name type="scientific">Opitutus terrae (strain DSM 11246 / JCM 15787 / PB90-1)</name>
    <dbReference type="NCBI Taxonomy" id="452637"/>
    <lineage>
        <taxon>Bacteria</taxon>
        <taxon>Pseudomonadati</taxon>
        <taxon>Verrucomicrobiota</taxon>
        <taxon>Opitutia</taxon>
        <taxon>Opitutales</taxon>
        <taxon>Opitutaceae</taxon>
        <taxon>Opitutus</taxon>
    </lineage>
</organism>
<dbReference type="InterPro" id="IPR007110">
    <property type="entry name" value="Ig-like_dom"/>
</dbReference>
<dbReference type="PANTHER" id="PTHR13833:SF71">
    <property type="entry name" value="NHL DOMAIN-CONTAINING PROTEIN"/>
    <property type="match status" value="1"/>
</dbReference>
<evidence type="ECO:0000313" key="4">
    <source>
        <dbReference type="Proteomes" id="UP000007013"/>
    </source>
</evidence>
<evidence type="ECO:0000259" key="2">
    <source>
        <dbReference type="PROSITE" id="PS50835"/>
    </source>
</evidence>
<dbReference type="HOGENOM" id="CLU_279106_0_0_0"/>
<keyword evidence="1" id="KW-0677">Repeat</keyword>
<dbReference type="SMART" id="SM00409">
    <property type="entry name" value="IG"/>
    <property type="match status" value="2"/>
</dbReference>
<dbReference type="KEGG" id="ote:Oter_0556"/>
<reference evidence="3 4" key="1">
    <citation type="journal article" date="2011" name="J. Bacteriol.">
        <title>Genome sequence of the verrucomicrobium Opitutus terrae PB90-1, an abundant inhabitant of rice paddy soil ecosystems.</title>
        <authorList>
            <person name="van Passel M.W."/>
            <person name="Kant R."/>
            <person name="Palva A."/>
            <person name="Copeland A."/>
            <person name="Lucas S."/>
            <person name="Lapidus A."/>
            <person name="Glavina del Rio T."/>
            <person name="Pitluck S."/>
            <person name="Goltsman E."/>
            <person name="Clum A."/>
            <person name="Sun H."/>
            <person name="Schmutz J."/>
            <person name="Larimer F.W."/>
            <person name="Land M.L."/>
            <person name="Hauser L."/>
            <person name="Kyrpides N."/>
            <person name="Mikhailova N."/>
            <person name="Richardson P.P."/>
            <person name="Janssen P.H."/>
            <person name="de Vos W.M."/>
            <person name="Smidt H."/>
        </authorList>
    </citation>
    <scope>NUCLEOTIDE SEQUENCE [LARGE SCALE GENOMIC DNA]</scope>
    <source>
        <strain evidence="4">DSM 11246 / JCM 15787 / PB90-1</strain>
    </source>
</reference>
<sequence>MLPPYPIPRRDHLCAGKQHLLTTMRLWIPLAFCSALLCLAMHAQSYTFTTLAGEWNKGSRDGAAAVARFNGANGVAIAPNGLVYVADLANSTIRAITPAGVVTTLAGVANVHGCIDGVGSNALFHNPSALVVGPSGDLYVADSNGHAIRKVTPAGVVTTLAGGPLRYGYMDGPGTEAQFSYPRGIAVNATGVIFVSDRSAHTIRRVDQLGNVSTWAGHGGSAGSADGPGDQARFRDPEGLAIDAAGNVYVADINNHTIRKINPAGEVTTLAGAAGESGFADGPAANARFFCPTSLAIDPAGAIWVNDAINRAIRKISPEGTVTTVADTAGEGITIDPNGVLYIAADDRIKRLESGSVLSVVAGPTDSYTSRNGVGANARFVQPIGSALAVDGNLYVTDSGGYAIRRVTRSGEVSTLAGLLGYPGFRDGSGYAAQFRDLRGITPDKEGNLLVGDGRTIRKVTLAGAVTTIAGADGEDGDTDGPAASARFRAVDGLAVDSSGNIFVVDRGASTIRKISQGIVTTFAGMPGETGQDDGAGAAARFRDPMGIVIDGADNLYVADTNNWKIRKVTPAGVVTTFAGHTSTQGANDGPIGIASFFNPYGLAIGPNGALYVVDLAGDTLRMISPDGFVTTLGGSSAHRGETADGIGTAARFYGPMGVSVDRFGIIHIIEYYTNLVRRGVPTGARTAVISSNPAEQRVVEGTAASFSVAASGLPAPQFRWERKRIGDTTFLPLAEGGAYAGVETSTLKVSSPTLIMNGELYRCVVDNGIGAAVASTNVSLFVIDLPDITTQPTSATVRLGATVQMTVSATCSKAMSYEWYRNGEILSGATSRTLTIPDAAASEAGQYHVRITTPDIAVDSQSAVIAVEGTTPVAGNGRLVGPDIVHANGHIYDQVLLEGKAVVVTADQQQMTRTSFLDLDGDIVQVEFSGSGSLAVVLMDNSGPAQPEKYNQNVSYAKGHAGIVITGADESTNVSVFSVGSITAIDQGLFRAGVEYDGLADIGFILISSRNGRFGGIRTGNAVYFGSDGLTGIYAPGVQIVGPVVVGDILAFDNASPTMIFGDANDVRIAGGGMDQPNGQPVRVSGISQIRFVDGMNSHARPLPAQLTTARFEQDGQDVTDAILVGPTH</sequence>
<dbReference type="InterPro" id="IPR003599">
    <property type="entry name" value="Ig_sub"/>
</dbReference>
<dbReference type="InterPro" id="IPR036179">
    <property type="entry name" value="Ig-like_dom_sf"/>
</dbReference>
<dbReference type="eggNOG" id="COG3391">
    <property type="taxonomic scope" value="Bacteria"/>
</dbReference>
<evidence type="ECO:0000256" key="1">
    <source>
        <dbReference type="ARBA" id="ARBA00022737"/>
    </source>
</evidence>
<proteinExistence type="predicted"/>
<dbReference type="InterPro" id="IPR001258">
    <property type="entry name" value="NHL_repeat"/>
</dbReference>
<feature type="domain" description="Ig-like" evidence="2">
    <location>
        <begin position="787"/>
        <end position="867"/>
    </location>
</feature>
<accession>B1ZSI9</accession>
<name>B1ZSI9_OPITP</name>
<gene>
    <name evidence="3" type="ordered locus">Oter_0556</name>
</gene>